<dbReference type="STRING" id="7209.A0A1I7VSB3"/>
<dbReference type="AlphaFoldDB" id="A0A1I7VSB3"/>
<sequence>MVTEHAEEFTETELTNLSMTITVVNTSCEITSVIEEMNGTEPSKLVSVHESSKRLERNLESLENLDDSTTLPTARQESNFTTIPWNIAPSLNVSETTAFIDYDITEDVIAVLAQKSTLEEPSSTLSATVQLLTDTQGEAKCSSAIYGKTGGVWIVVKVTG</sequence>
<dbReference type="CTD" id="9945642"/>
<dbReference type="OMA" id="PLMMNVS"/>
<dbReference type="WBParaSite" id="EN70_5736">
    <property type="protein sequence ID" value="EN70_5736"/>
    <property type="gene ID" value="EN70_5736"/>
</dbReference>
<reference evidence="1 2" key="1">
    <citation type="submission" date="2012-04" db="EMBL/GenBank/DDBJ databases">
        <title>The Genome Sequence of Loa loa.</title>
        <authorList>
            <consortium name="The Broad Institute Genome Sequencing Platform"/>
            <consortium name="Broad Institute Genome Sequencing Center for Infectious Disease"/>
            <person name="Nutman T.B."/>
            <person name="Fink D.L."/>
            <person name="Russ C."/>
            <person name="Young S."/>
            <person name="Zeng Q."/>
            <person name="Gargeya S."/>
            <person name="Alvarado L."/>
            <person name="Berlin A."/>
            <person name="Chapman S.B."/>
            <person name="Chen Z."/>
            <person name="Freedman E."/>
            <person name="Gellesch M."/>
            <person name="Goldberg J."/>
            <person name="Griggs A."/>
            <person name="Gujja S."/>
            <person name="Heilman E.R."/>
            <person name="Heiman D."/>
            <person name="Howarth C."/>
            <person name="Mehta T."/>
            <person name="Neiman D."/>
            <person name="Pearson M."/>
            <person name="Roberts A."/>
            <person name="Saif S."/>
            <person name="Shea T."/>
            <person name="Shenoy N."/>
            <person name="Sisk P."/>
            <person name="Stolte C."/>
            <person name="Sykes S."/>
            <person name="White J."/>
            <person name="Yandava C."/>
            <person name="Haas B."/>
            <person name="Henn M.R."/>
            <person name="Nusbaum C."/>
            <person name="Birren B."/>
        </authorList>
    </citation>
    <scope>NUCLEOTIDE SEQUENCE [LARGE SCALE GENOMIC DNA]</scope>
</reference>
<name>A0A1I7VSB3_LOALO</name>
<protein>
    <submittedName>
        <fullName evidence="3">H_lectin domain-containing protein</fullName>
    </submittedName>
</protein>
<proteinExistence type="predicted"/>
<dbReference type="RefSeq" id="XP_003143798.2">
    <property type="nucleotide sequence ID" value="XM_003143750.2"/>
</dbReference>
<keyword evidence="2" id="KW-1185">Reference proteome</keyword>
<gene>
    <name evidence="1 3" type="ORF">LOAG_08218</name>
</gene>
<evidence type="ECO:0000313" key="2">
    <source>
        <dbReference type="Proteomes" id="UP000095285"/>
    </source>
</evidence>
<dbReference type="GeneID" id="9945642"/>
<dbReference type="EMBL" id="JH712084">
    <property type="protein sequence ID" value="EFO20274.2"/>
    <property type="molecule type" value="Genomic_DNA"/>
</dbReference>
<accession>A0A1S0TVP5</accession>
<dbReference type="KEGG" id="loa:LOAG_08218"/>
<dbReference type="Proteomes" id="UP000095285">
    <property type="component" value="Unassembled WGS sequence"/>
</dbReference>
<reference evidence="3" key="2">
    <citation type="submission" date="2016-11" db="UniProtKB">
        <authorList>
            <consortium name="WormBaseParasite"/>
        </authorList>
    </citation>
    <scope>IDENTIFICATION</scope>
</reference>
<evidence type="ECO:0000313" key="1">
    <source>
        <dbReference type="EMBL" id="EFO20274.2"/>
    </source>
</evidence>
<evidence type="ECO:0000313" key="3">
    <source>
        <dbReference type="WBParaSite" id="EN70_5736"/>
    </source>
</evidence>
<organism evidence="2 3">
    <name type="scientific">Loa loa</name>
    <name type="common">Eye worm</name>
    <name type="synonym">Filaria loa</name>
    <dbReference type="NCBI Taxonomy" id="7209"/>
    <lineage>
        <taxon>Eukaryota</taxon>
        <taxon>Metazoa</taxon>
        <taxon>Ecdysozoa</taxon>
        <taxon>Nematoda</taxon>
        <taxon>Chromadorea</taxon>
        <taxon>Rhabditida</taxon>
        <taxon>Spirurina</taxon>
        <taxon>Spiruromorpha</taxon>
        <taxon>Filarioidea</taxon>
        <taxon>Onchocercidae</taxon>
        <taxon>Loa</taxon>
    </lineage>
</organism>
<accession>A0A1I7VSB3</accession>